<comment type="caution">
    <text evidence="1">The sequence shown here is derived from an EMBL/GenBank/DDBJ whole genome shotgun (WGS) entry which is preliminary data.</text>
</comment>
<dbReference type="EMBL" id="JAPDRQ010000272">
    <property type="protein sequence ID" value="KAJ9651222.1"/>
    <property type="molecule type" value="Genomic_DNA"/>
</dbReference>
<reference evidence="1" key="1">
    <citation type="submission" date="2022-10" db="EMBL/GenBank/DDBJ databases">
        <title>Culturing micro-colonial fungi from biological soil crusts in the Mojave desert and describing Neophaeococcomyces mojavensis, and introducing the new genera and species Taxawa tesnikishii.</title>
        <authorList>
            <person name="Kurbessoian T."/>
            <person name="Stajich J.E."/>
        </authorList>
    </citation>
    <scope>NUCLEOTIDE SEQUENCE</scope>
    <source>
        <strain evidence="1">JES_112</strain>
    </source>
</reference>
<dbReference type="Proteomes" id="UP001172386">
    <property type="component" value="Unassembled WGS sequence"/>
</dbReference>
<evidence type="ECO:0000313" key="1">
    <source>
        <dbReference type="EMBL" id="KAJ9651222.1"/>
    </source>
</evidence>
<evidence type="ECO:0000313" key="2">
    <source>
        <dbReference type="Proteomes" id="UP001172386"/>
    </source>
</evidence>
<sequence>LFAATSPIFASPVQAAVIPVPSEVVIGDPSFKQDHCLDKASALDEDADIAAQQPIYVIAHRVLTTQGVRDALSHGANAIEIDMYAWKSGWWADHDGLAKSGNTTAKDMFIEIANQRRAGKPVTFVWLDIKNQDWCDPNSSKWRYCSVAGLRDLARDHLEPAGVRVLFKFYGPEGTGYKTIVDGLNKYEAASLDGDSKDVLFSFDKNGPKAQSQRVMSKGLFNMKFNWDIIFRELKTASQSQRFGKVFGWTIQAEQEWYVDKMMGAGVDGLIYGFEKTYYYDHTWTRSACQDIIRWVEKNSGSKRVATINDTPW</sequence>
<keyword evidence="2" id="KW-1185">Reference proteome</keyword>
<protein>
    <submittedName>
        <fullName evidence="1">Uncharacterized protein</fullName>
    </submittedName>
</protein>
<proteinExistence type="predicted"/>
<feature type="non-terminal residue" evidence="1">
    <location>
        <position position="1"/>
    </location>
</feature>
<accession>A0ACC2ZUA7</accession>
<organism evidence="1 2">
    <name type="scientific">Neophaeococcomyces mojaviensis</name>
    <dbReference type="NCBI Taxonomy" id="3383035"/>
    <lineage>
        <taxon>Eukaryota</taxon>
        <taxon>Fungi</taxon>
        <taxon>Dikarya</taxon>
        <taxon>Ascomycota</taxon>
        <taxon>Pezizomycotina</taxon>
        <taxon>Eurotiomycetes</taxon>
        <taxon>Chaetothyriomycetidae</taxon>
        <taxon>Chaetothyriales</taxon>
        <taxon>Chaetothyriales incertae sedis</taxon>
        <taxon>Neophaeococcomyces</taxon>
    </lineage>
</organism>
<gene>
    <name evidence="1" type="ORF">H2198_009501</name>
</gene>
<name>A0ACC2ZUA7_9EURO</name>